<dbReference type="SUPFAM" id="SSF51735">
    <property type="entry name" value="NAD(P)-binding Rossmann-fold domains"/>
    <property type="match status" value="1"/>
</dbReference>
<dbReference type="InterPro" id="IPR036291">
    <property type="entry name" value="NAD(P)-bd_dom_sf"/>
</dbReference>
<dbReference type="AlphaFoldDB" id="A0A2U8GNJ6"/>
<evidence type="ECO:0000313" key="3">
    <source>
        <dbReference type="EMBL" id="AWI75239.1"/>
    </source>
</evidence>
<keyword evidence="4" id="KW-1185">Reference proteome</keyword>
<dbReference type="PANTHER" id="PTHR42760">
    <property type="entry name" value="SHORT-CHAIN DEHYDROGENASES/REDUCTASES FAMILY MEMBER"/>
    <property type="match status" value="1"/>
</dbReference>
<name>A0A2U8GNJ6_9RHOO</name>
<dbReference type="PROSITE" id="PS00061">
    <property type="entry name" value="ADH_SHORT"/>
    <property type="match status" value="1"/>
</dbReference>
<organism evidence="3 4">
    <name type="scientific">Parazoarcus communis</name>
    <dbReference type="NCBI Taxonomy" id="41977"/>
    <lineage>
        <taxon>Bacteria</taxon>
        <taxon>Pseudomonadati</taxon>
        <taxon>Pseudomonadota</taxon>
        <taxon>Betaproteobacteria</taxon>
        <taxon>Rhodocyclales</taxon>
        <taxon>Zoogloeaceae</taxon>
        <taxon>Parazoarcus</taxon>
    </lineage>
</organism>
<dbReference type="FunFam" id="3.40.50.720:FF:000084">
    <property type="entry name" value="Short-chain dehydrogenase reductase"/>
    <property type="match status" value="1"/>
</dbReference>
<proteinExistence type="inferred from homology"/>
<keyword evidence="2" id="KW-0560">Oxidoreductase</keyword>
<accession>A0A2U8GNJ6</accession>
<dbReference type="RefSeq" id="WP_108948947.1">
    <property type="nucleotide sequence ID" value="NZ_CP022187.1"/>
</dbReference>
<reference evidence="3 4" key="1">
    <citation type="submission" date="2017-06" db="EMBL/GenBank/DDBJ databases">
        <title>Azoarcus.</title>
        <authorList>
            <person name="Woo J.-H."/>
            <person name="Kim H.-S."/>
        </authorList>
    </citation>
    <scope>NUCLEOTIDE SEQUENCE [LARGE SCALE GENOMIC DNA]</scope>
    <source>
        <strain evidence="3 4">TSPY31</strain>
    </source>
</reference>
<dbReference type="PANTHER" id="PTHR42760:SF133">
    <property type="entry name" value="3-OXOACYL-[ACYL-CARRIER-PROTEIN] REDUCTASE"/>
    <property type="match status" value="1"/>
</dbReference>
<dbReference type="Gene3D" id="3.40.50.720">
    <property type="entry name" value="NAD(P)-binding Rossmann-like Domain"/>
    <property type="match status" value="1"/>
</dbReference>
<dbReference type="EMBL" id="CP022187">
    <property type="protein sequence ID" value="AWI75239.1"/>
    <property type="molecule type" value="Genomic_DNA"/>
</dbReference>
<gene>
    <name evidence="3" type="ORF">CEW83_08430</name>
</gene>
<comment type="similarity">
    <text evidence="1">Belongs to the short-chain dehydrogenases/reductases (SDR) family.</text>
</comment>
<dbReference type="InterPro" id="IPR002347">
    <property type="entry name" value="SDR_fam"/>
</dbReference>
<sequence length="253" mass="25993">MSARFDLSGRVAAVTGGSSGLGRAMARALAGAGADLVLIARRRDELEHAAGEIRSAGGRAAFVVADLADPAALGSIAAQAAEAFGAPDILINAAGVNLRQPIEEVGPEAWNLHLALHLTAPFFLAKAMAPAMIAKGRGRIINLASLQSQRAFPNSAPYGAGKGGIVQLTRAMAEAWSRHGITVNAIAPGFFPTELTAAVFNDPARAEANARQTMIGRNGELEDIAGPTIFFASDASAYVTGQTLFVDGGFSAK</sequence>
<evidence type="ECO:0000256" key="1">
    <source>
        <dbReference type="ARBA" id="ARBA00006484"/>
    </source>
</evidence>
<protein>
    <submittedName>
        <fullName evidence="3">Gluconate 5-dehydrogenase</fullName>
    </submittedName>
</protein>
<dbReference type="InterPro" id="IPR020904">
    <property type="entry name" value="Sc_DH/Rdtase_CS"/>
</dbReference>
<dbReference type="Pfam" id="PF13561">
    <property type="entry name" value="adh_short_C2"/>
    <property type="match status" value="1"/>
</dbReference>
<dbReference type="GO" id="GO:0016616">
    <property type="term" value="F:oxidoreductase activity, acting on the CH-OH group of donors, NAD or NADP as acceptor"/>
    <property type="evidence" value="ECO:0007669"/>
    <property type="project" value="TreeGrafter"/>
</dbReference>
<dbReference type="Proteomes" id="UP000244930">
    <property type="component" value="Chromosome"/>
</dbReference>
<dbReference type="PRINTS" id="PR00080">
    <property type="entry name" value="SDRFAMILY"/>
</dbReference>
<evidence type="ECO:0000256" key="2">
    <source>
        <dbReference type="ARBA" id="ARBA00023002"/>
    </source>
</evidence>
<dbReference type="PRINTS" id="PR00081">
    <property type="entry name" value="GDHRDH"/>
</dbReference>
<evidence type="ECO:0000313" key="4">
    <source>
        <dbReference type="Proteomes" id="UP000244930"/>
    </source>
</evidence>
<dbReference type="KEGG" id="acom:CEW83_08430"/>